<name>W2UMI5_9FLAO</name>
<keyword evidence="2" id="KW-1185">Reference proteome</keyword>
<dbReference type="eggNOG" id="ENOG5031D3D">
    <property type="taxonomic scope" value="Bacteria"/>
</dbReference>
<dbReference type="InterPro" id="IPR032577">
    <property type="entry name" value="DUF4920"/>
</dbReference>
<dbReference type="PATRIC" id="fig|1286632.3.peg.1962"/>
<evidence type="ECO:0000313" key="2">
    <source>
        <dbReference type="Proteomes" id="UP000018850"/>
    </source>
</evidence>
<dbReference type="STRING" id="376730.SAMN04487906_1282"/>
<dbReference type="Proteomes" id="UP000018850">
    <property type="component" value="Unassembled WGS sequence"/>
</dbReference>
<organism evidence="1 2">
    <name type="scientific">Zhouia amylolytica AD3</name>
    <dbReference type="NCBI Taxonomy" id="1286632"/>
    <lineage>
        <taxon>Bacteria</taxon>
        <taxon>Pseudomonadati</taxon>
        <taxon>Bacteroidota</taxon>
        <taxon>Flavobacteriia</taxon>
        <taxon>Flavobacteriales</taxon>
        <taxon>Flavobacteriaceae</taxon>
        <taxon>Zhouia</taxon>
    </lineage>
</organism>
<dbReference type="Pfam" id="PF16267">
    <property type="entry name" value="DUF4920"/>
    <property type="match status" value="1"/>
</dbReference>
<reference evidence="2" key="1">
    <citation type="submission" date="2013-11" db="EMBL/GenBank/DDBJ databases">
        <title>Draft genome sequence from a member of Zhouia, isolated tidal flat.</title>
        <authorList>
            <person name="Jin H."/>
            <person name="Jeon C.O."/>
        </authorList>
    </citation>
    <scope>NUCLEOTIDE SEQUENCE [LARGE SCALE GENOMIC DNA]</scope>
    <source>
        <strain evidence="2">AD3</strain>
    </source>
</reference>
<dbReference type="AlphaFoldDB" id="W2UMI5"/>
<reference evidence="1 2" key="2">
    <citation type="journal article" date="2016" name="Genome Announc.">
        <title>Draft Genome Sequence of Zhouia amylolytica AD3, Isolated from Tidal Flat Sediment.</title>
        <authorList>
            <person name="Jia B."/>
            <person name="Jin H.M."/>
            <person name="Lee H.J."/>
            <person name="Jeon C.O."/>
        </authorList>
    </citation>
    <scope>NUCLEOTIDE SEQUENCE [LARGE SCALE GENOMIC DNA]</scope>
    <source>
        <strain evidence="1 2">AD3</strain>
    </source>
</reference>
<dbReference type="EMBL" id="AYXY01000020">
    <property type="protein sequence ID" value="ETN95213.1"/>
    <property type="molecule type" value="Genomic_DNA"/>
</dbReference>
<proteinExistence type="predicted"/>
<gene>
    <name evidence="1" type="ORF">P278_19680</name>
</gene>
<evidence type="ECO:0000313" key="1">
    <source>
        <dbReference type="EMBL" id="ETN95213.1"/>
    </source>
</evidence>
<accession>W2UMI5</accession>
<comment type="caution">
    <text evidence="1">The sequence shown here is derived from an EMBL/GenBank/DDBJ whole genome shotgun (WGS) entry which is preliminary data.</text>
</comment>
<sequence>MNEQENIYDSFGKEIDIDNTLNIELASSNYKGLKIGDTLSFKFKGKVKEVCVKKGGWMKLDLDDGEEAMVKFKDYGFFVPKDIVGKEVIVDGNAFIEEMSVDDQKHYAKDGGEGDDEISKIVSVKRTNLFVAEGVLIEKK</sequence>
<protein>
    <submittedName>
        <fullName evidence="1">Uncharacterized protein</fullName>
    </submittedName>
</protein>